<dbReference type="Proteomes" id="UP000000577">
    <property type="component" value="Chromosome"/>
</dbReference>
<dbReference type="EnsemblBacteria" id="AAR36046">
    <property type="protein sequence ID" value="AAR36046"/>
    <property type="gene ID" value="GSU2674"/>
</dbReference>
<dbReference type="RefSeq" id="WP_010943312.1">
    <property type="nucleotide sequence ID" value="NC_002939.5"/>
</dbReference>
<organism evidence="3 4">
    <name type="scientific">Geobacter sulfurreducens (strain ATCC 51573 / DSM 12127 / PCA)</name>
    <dbReference type="NCBI Taxonomy" id="243231"/>
    <lineage>
        <taxon>Bacteria</taxon>
        <taxon>Pseudomonadati</taxon>
        <taxon>Thermodesulfobacteriota</taxon>
        <taxon>Desulfuromonadia</taxon>
        <taxon>Geobacterales</taxon>
        <taxon>Geobacteraceae</taxon>
        <taxon>Geobacter</taxon>
    </lineage>
</organism>
<evidence type="ECO:0000256" key="2">
    <source>
        <dbReference type="SAM" id="SignalP"/>
    </source>
</evidence>
<feature type="coiled-coil region" evidence="1">
    <location>
        <begin position="180"/>
        <end position="207"/>
    </location>
</feature>
<keyword evidence="2" id="KW-0732">Signal</keyword>
<dbReference type="PATRIC" id="fig|243231.5.peg.2705"/>
<keyword evidence="1" id="KW-0175">Coiled coil</keyword>
<dbReference type="InParanoid" id="Q749R8"/>
<dbReference type="AlphaFoldDB" id="Q749R8"/>
<gene>
    <name evidence="3" type="ordered locus">GSU2674</name>
</gene>
<sequence>MRTLIRCVLFCLLLIPAAARADDQVAMVQGQIQMAQERLTAYQGELSSTLSLLQKTPSEATFQKIRDLQDRIRRQGNVVDTLRMALQDARAAQSWSALVSDMAKNSTILGLGADIGVSVYQSGKWIFGATDDEIYGENWQQVESYNAKLVAEARAIRDESKAILGALDQVKAQLNAGGSEEQLRSLAETLSARLRELQTRGEQVKKNIRLLIRIYRAEKENLPASTLFHGVFMGRYTEKMVEEFDASKLVDLVIDVIKGDTNDALIKLIKPMVKTAVGDYLAKNAGGGHLTPEITDDLVFKILFGGESGFDALIQDRLGDEAGGAAIKGLVKEVVAAEANHVILKSNQQFYGAMKRTLSTMPPTADIVEHTLVVDTTDQLVKEHKSLVESGARAKAQRLAQTGEAIKKVWDLVLKDAVQAYLQKDSFNNAVKAADEACETWRGEWRKVRDDMILTEDEYVNHRWFKGGQNAAAPPKQVVGGTEDTGKTYAAFNPEEAGKLLEARKRLVESGVGEGGSAGLGDFDANEDGLVVLACNGGIPLGRVGFVPLRDVKKLTSAALFAPCDELSIRRSAEIEAGYKACEHLWNPQSVNEYFACKDAMRVKNNAYAEEINRCIDTNVTQPHQAFAQRRLERHRRLNDCETKRYQETVRRIQAEIAPAVSWAESVRGDVERLQEAINKLRRSGLMYPEAPPRLPADIGAAVEEEEYDTASADDKIAMIRANLGITRGIDVAGLESALARADFVVDWASVDSGGTPYLCKEFVLNNQPGIEEVECTGGYYAQDEQLLQDMALIATINPSTVQELVSHGRQLPEVANRPLLEAMTGFSPQESVNLYRQGMSQRNRARAAIDGVNSRLLDVENVLSGSSVAQISLYYDYQFTPWKVRRIPTLLGQDLDALEGHIREMRTRFNADRQVVIPDYDALRREAEAASGAVAQYREIYGRYAALLTKHFPTAFVDEFSPPDLSGLVSAIDAQAFLAERYAEEFKRAATALDEMEREVQALRRQEEQSLKGLEIYHQARAGAVKKAAGSCAALPADPEGCLKAVEESKAQLLAITLQGDILTHFPSQKYRDRRDEILAGSRIDYDIYALEAKAKAAIEQREQDETRKREDRETNAPLRIAEFYQQFRGAYEGRNDSQLISFLGDDWESGDGTTLADLQGYLRNSFSVFDEIRYTQSNLQIHPAAQGGYRVTYDLAIIGRIYADNLTHEEKSTVSEELAFDNGGKLRITRTTGGRFWSVQ</sequence>
<feature type="signal peptide" evidence="2">
    <location>
        <begin position="1"/>
        <end position="21"/>
    </location>
</feature>
<keyword evidence="4" id="KW-1185">Reference proteome</keyword>
<dbReference type="OrthoDB" id="10021356at2"/>
<evidence type="ECO:0000313" key="3">
    <source>
        <dbReference type="EMBL" id="AAR36046.1"/>
    </source>
</evidence>
<dbReference type="HOGENOM" id="CLU_266554_0_0_7"/>
<reference evidence="3 4" key="2">
    <citation type="journal article" date="2012" name="BMC Genomics">
        <title>Comparative genomic analysis of Geobacter sulfurreducens KN400, a strain with enhanced capacity for extracellular electron transfer and electricity production.</title>
        <authorList>
            <person name="Butler J.E."/>
            <person name="Young N.D."/>
            <person name="Aklujkar M."/>
            <person name="Lovley D.R."/>
        </authorList>
    </citation>
    <scope>NUCLEOTIDE SEQUENCE [LARGE SCALE GENOMIC DNA]</scope>
    <source>
        <strain evidence="4">ATCC 51573 / DSM 12127 / PCA</strain>
    </source>
</reference>
<feature type="coiled-coil region" evidence="1">
    <location>
        <begin position="980"/>
        <end position="1014"/>
    </location>
</feature>
<dbReference type="KEGG" id="gsu:GSU2674"/>
<evidence type="ECO:0000256" key="1">
    <source>
        <dbReference type="SAM" id="Coils"/>
    </source>
</evidence>
<dbReference type="EMBL" id="AE017180">
    <property type="protein sequence ID" value="AAR36046.1"/>
    <property type="molecule type" value="Genomic_DNA"/>
</dbReference>
<protein>
    <submittedName>
        <fullName evidence="3">Uncharacterized protein</fullName>
    </submittedName>
</protein>
<accession>Q749R8</accession>
<feature type="chain" id="PRO_5004284902" evidence="2">
    <location>
        <begin position="22"/>
        <end position="1242"/>
    </location>
</feature>
<evidence type="ECO:0000313" key="4">
    <source>
        <dbReference type="Proteomes" id="UP000000577"/>
    </source>
</evidence>
<reference evidence="3 4" key="1">
    <citation type="journal article" date="2003" name="Science">
        <title>Genome of Geobacter sulfurreducens: metal reduction in subsurface environments.</title>
        <authorList>
            <person name="Methe B.A."/>
            <person name="Nelson K.E."/>
            <person name="Eisen J.A."/>
            <person name="Paulsen I.T."/>
            <person name="Nelson W."/>
            <person name="Heidelberg J.F."/>
            <person name="Wu D."/>
            <person name="Wu M."/>
            <person name="Ward N."/>
            <person name="Beanan M.J."/>
            <person name="Dodson R.J."/>
            <person name="Madupu R."/>
            <person name="Brinkac L.M."/>
            <person name="Daugherty S.C."/>
            <person name="DeBoy R.T."/>
            <person name="Durkin A.S."/>
            <person name="Gwinn M."/>
            <person name="Kolonay J.F."/>
            <person name="Sullivan S.A."/>
            <person name="Haft D.H."/>
            <person name="Selengut J."/>
            <person name="Davidsen T.M."/>
            <person name="Zafar N."/>
            <person name="White O."/>
            <person name="Tran B."/>
            <person name="Romero C."/>
            <person name="Forberger H.A."/>
            <person name="Weidman J."/>
            <person name="Khouri H."/>
            <person name="Feldblyum T.V."/>
            <person name="Utterback T.R."/>
            <person name="Van Aken S.E."/>
            <person name="Lovley D.R."/>
            <person name="Fraser C.M."/>
        </authorList>
    </citation>
    <scope>NUCLEOTIDE SEQUENCE [LARGE SCALE GENOMIC DNA]</scope>
    <source>
        <strain evidence="4">ATCC 51573 / DSM 12127 / PCA</strain>
    </source>
</reference>
<dbReference type="STRING" id="243231.GSU2674"/>
<proteinExistence type="predicted"/>
<name>Q749R8_GEOSL</name>
<dbReference type="eggNOG" id="ENOG5033I33">
    <property type="taxonomic scope" value="Bacteria"/>
</dbReference>